<evidence type="ECO:0000259" key="4">
    <source>
        <dbReference type="Pfam" id="PF13649"/>
    </source>
</evidence>
<dbReference type="Gene3D" id="3.40.50.150">
    <property type="entry name" value="Vaccinia Virus protein VP39"/>
    <property type="match status" value="1"/>
</dbReference>
<evidence type="ECO:0000313" key="5">
    <source>
        <dbReference type="EMBL" id="KAH8031476.1"/>
    </source>
</evidence>
<reference evidence="5" key="2">
    <citation type="submission" date="2021-09" db="EMBL/GenBank/DDBJ databases">
        <authorList>
            <person name="Jia N."/>
            <person name="Wang J."/>
            <person name="Shi W."/>
            <person name="Du L."/>
            <person name="Sun Y."/>
            <person name="Zhan W."/>
            <person name="Jiang J."/>
            <person name="Wang Q."/>
            <person name="Zhang B."/>
            <person name="Ji P."/>
            <person name="Sakyi L.B."/>
            <person name="Cui X."/>
            <person name="Yuan T."/>
            <person name="Jiang B."/>
            <person name="Yang W."/>
            <person name="Lam T.T.-Y."/>
            <person name="Chang Q."/>
            <person name="Ding S."/>
            <person name="Wang X."/>
            <person name="Zhu J."/>
            <person name="Ruan X."/>
            <person name="Zhao L."/>
            <person name="Wei J."/>
            <person name="Que T."/>
            <person name="Du C."/>
            <person name="Cheng J."/>
            <person name="Dai P."/>
            <person name="Han X."/>
            <person name="Huang E."/>
            <person name="Gao Y."/>
            <person name="Liu J."/>
            <person name="Shao H."/>
            <person name="Ye R."/>
            <person name="Li L."/>
            <person name="Wei W."/>
            <person name="Wang X."/>
            <person name="Wang C."/>
            <person name="Huo Q."/>
            <person name="Li W."/>
            <person name="Guo W."/>
            <person name="Chen H."/>
            <person name="Chen S."/>
            <person name="Zhou L."/>
            <person name="Zhou L."/>
            <person name="Ni X."/>
            <person name="Tian J."/>
            <person name="Zhou Y."/>
            <person name="Sheng Y."/>
            <person name="Liu T."/>
            <person name="Pan Y."/>
            <person name="Xia L."/>
            <person name="Li J."/>
            <person name="Zhao F."/>
            <person name="Cao W."/>
        </authorList>
    </citation>
    <scope>NUCLEOTIDE SEQUENCE</scope>
    <source>
        <strain evidence="5">Rmic-2018</strain>
        <tissue evidence="5">Larvae</tissue>
    </source>
</reference>
<dbReference type="GO" id="GO:0008168">
    <property type="term" value="F:methyltransferase activity"/>
    <property type="evidence" value="ECO:0007669"/>
    <property type="project" value="UniProtKB-KW"/>
</dbReference>
<dbReference type="CDD" id="cd02440">
    <property type="entry name" value="AdoMet_MTases"/>
    <property type="match status" value="1"/>
</dbReference>
<reference evidence="5" key="1">
    <citation type="journal article" date="2020" name="Cell">
        <title>Large-Scale Comparative Analyses of Tick Genomes Elucidate Their Genetic Diversity and Vector Capacities.</title>
        <authorList>
            <consortium name="Tick Genome and Microbiome Consortium (TIGMIC)"/>
            <person name="Jia N."/>
            <person name="Wang J."/>
            <person name="Shi W."/>
            <person name="Du L."/>
            <person name="Sun Y."/>
            <person name="Zhan W."/>
            <person name="Jiang J.F."/>
            <person name="Wang Q."/>
            <person name="Zhang B."/>
            <person name="Ji P."/>
            <person name="Bell-Sakyi L."/>
            <person name="Cui X.M."/>
            <person name="Yuan T.T."/>
            <person name="Jiang B.G."/>
            <person name="Yang W.F."/>
            <person name="Lam T.T."/>
            <person name="Chang Q.C."/>
            <person name="Ding S.J."/>
            <person name="Wang X.J."/>
            <person name="Zhu J.G."/>
            <person name="Ruan X.D."/>
            <person name="Zhao L."/>
            <person name="Wei J.T."/>
            <person name="Ye R.Z."/>
            <person name="Que T.C."/>
            <person name="Du C.H."/>
            <person name="Zhou Y.H."/>
            <person name="Cheng J.X."/>
            <person name="Dai P.F."/>
            <person name="Guo W.B."/>
            <person name="Han X.H."/>
            <person name="Huang E.J."/>
            <person name="Li L.F."/>
            <person name="Wei W."/>
            <person name="Gao Y.C."/>
            <person name="Liu J.Z."/>
            <person name="Shao H.Z."/>
            <person name="Wang X."/>
            <person name="Wang C.C."/>
            <person name="Yang T.C."/>
            <person name="Huo Q.B."/>
            <person name="Li W."/>
            <person name="Chen H.Y."/>
            <person name="Chen S.E."/>
            <person name="Zhou L.G."/>
            <person name="Ni X.B."/>
            <person name="Tian J.H."/>
            <person name="Sheng Y."/>
            <person name="Liu T."/>
            <person name="Pan Y.S."/>
            <person name="Xia L.Y."/>
            <person name="Li J."/>
            <person name="Zhao F."/>
            <person name="Cao W.C."/>
        </authorList>
    </citation>
    <scope>NUCLEOTIDE SEQUENCE</scope>
    <source>
        <strain evidence="5">Rmic-2018</strain>
    </source>
</reference>
<evidence type="ECO:0000313" key="6">
    <source>
        <dbReference type="Proteomes" id="UP000821866"/>
    </source>
</evidence>
<feature type="domain" description="Methyltransferase" evidence="4">
    <location>
        <begin position="70"/>
        <end position="167"/>
    </location>
</feature>
<evidence type="ECO:0000256" key="1">
    <source>
        <dbReference type="ARBA" id="ARBA00022603"/>
    </source>
</evidence>
<dbReference type="VEuPathDB" id="VectorBase:LOC119164360"/>
<dbReference type="InterPro" id="IPR041698">
    <property type="entry name" value="Methyltransf_25"/>
</dbReference>
<dbReference type="SUPFAM" id="SSF53335">
    <property type="entry name" value="S-adenosyl-L-methionine-dependent methyltransferases"/>
    <property type="match status" value="1"/>
</dbReference>
<dbReference type="GO" id="GO:0032259">
    <property type="term" value="P:methylation"/>
    <property type="evidence" value="ECO:0007669"/>
    <property type="project" value="UniProtKB-KW"/>
</dbReference>
<name>A0A9J6EAZ5_RHIMP</name>
<dbReference type="Pfam" id="PF13649">
    <property type="entry name" value="Methyltransf_25"/>
    <property type="match status" value="1"/>
</dbReference>
<comment type="caution">
    <text evidence="5">The sequence shown here is derived from an EMBL/GenBank/DDBJ whole genome shotgun (WGS) entry which is preliminary data.</text>
</comment>
<evidence type="ECO:0000256" key="3">
    <source>
        <dbReference type="SAM" id="MobiDB-lite"/>
    </source>
</evidence>
<keyword evidence="1" id="KW-0489">Methyltransferase</keyword>
<dbReference type="InterPro" id="IPR029063">
    <property type="entry name" value="SAM-dependent_MTases_sf"/>
</dbReference>
<protein>
    <recommendedName>
        <fullName evidence="4">Methyltransferase domain-containing protein</fullName>
    </recommendedName>
</protein>
<dbReference type="EMBL" id="JABSTU010000005">
    <property type="protein sequence ID" value="KAH8031476.1"/>
    <property type="molecule type" value="Genomic_DNA"/>
</dbReference>
<accession>A0A9J6EAZ5</accession>
<keyword evidence="2" id="KW-0808">Transferase</keyword>
<sequence length="323" mass="36118">MPTQAGAPSGTSTIVDDPTDHCNRPNGNNVRFCVPEYAKHHKIQRKYNKFVLDFCQLAFSAEPDPSQQFLDVGCGTGDFTRDVLMPQCLPCRRIVGVDCSREMVEYARRNSAHEKIGFEVLDICGDVTQFLEEFGQFERVYSFFCLHWVSDISAAFKNIGRLMSSTGECLLVFFAAHQPAELWKVAARMEPWAKYSETLLKFIPKTQDMKKMDMLRLLFRLLQEAELFPTIMEALTSTVFDGWSEEEIIVLRIGLPRFKLPASRSGPTGPSHVTVAMLNVARLYCAGSSRLKAAGSTAATTAIDEFPAIGFEIADAFVSTTPR</sequence>
<dbReference type="AlphaFoldDB" id="A0A9J6EAZ5"/>
<proteinExistence type="predicted"/>
<feature type="region of interest" description="Disordered" evidence="3">
    <location>
        <begin position="1"/>
        <end position="22"/>
    </location>
</feature>
<evidence type="ECO:0000256" key="2">
    <source>
        <dbReference type="ARBA" id="ARBA00022679"/>
    </source>
</evidence>
<dbReference type="PANTHER" id="PTHR43861">
    <property type="entry name" value="TRANS-ACONITATE 2-METHYLTRANSFERASE-RELATED"/>
    <property type="match status" value="1"/>
</dbReference>
<dbReference type="Proteomes" id="UP000821866">
    <property type="component" value="Chromosome 3"/>
</dbReference>
<keyword evidence="6" id="KW-1185">Reference proteome</keyword>
<gene>
    <name evidence="5" type="ORF">HPB51_017539</name>
</gene>
<organism evidence="5 6">
    <name type="scientific">Rhipicephalus microplus</name>
    <name type="common">Cattle tick</name>
    <name type="synonym">Boophilus microplus</name>
    <dbReference type="NCBI Taxonomy" id="6941"/>
    <lineage>
        <taxon>Eukaryota</taxon>
        <taxon>Metazoa</taxon>
        <taxon>Ecdysozoa</taxon>
        <taxon>Arthropoda</taxon>
        <taxon>Chelicerata</taxon>
        <taxon>Arachnida</taxon>
        <taxon>Acari</taxon>
        <taxon>Parasitiformes</taxon>
        <taxon>Ixodida</taxon>
        <taxon>Ixodoidea</taxon>
        <taxon>Ixodidae</taxon>
        <taxon>Rhipicephalinae</taxon>
        <taxon>Rhipicephalus</taxon>
        <taxon>Boophilus</taxon>
    </lineage>
</organism>
<dbReference type="PANTHER" id="PTHR43861:SF1">
    <property type="entry name" value="TRANS-ACONITATE 2-METHYLTRANSFERASE"/>
    <property type="match status" value="1"/>
</dbReference>